<dbReference type="EMBL" id="BAAAZH010000012">
    <property type="protein sequence ID" value="GAA4117095.1"/>
    <property type="molecule type" value="Genomic_DNA"/>
</dbReference>
<dbReference type="InterPro" id="IPR029045">
    <property type="entry name" value="ClpP/crotonase-like_dom_sf"/>
</dbReference>
<proteinExistence type="inferred from homology"/>
<protein>
    <submittedName>
        <fullName evidence="2">Enoyl-CoA hydratase</fullName>
    </submittedName>
</protein>
<sequence length="267" mass="27755">MAETEAAPFVGTEQVALEVRDGVLWVTFTRPEVLNAVNGAMMQTASEAVEAARSREDIGAVVITGTGAGFSAGADMESLHLAPQFPHETMDGANRLIRAIVAIDKPVVAAVNGVAAGVACGAALVSDLIIAAESASFLLPFTKLGLMTDGGSSLTVAASIGRARAMRMALLAEPMSAREALETGLITHVVPDDELVATASKLATRLAAGPRIAHAAVKKAINAATLPDLEEALAREHSGQRTLFRTADFTEGLAAFAERRRPVFRGE</sequence>
<dbReference type="Proteomes" id="UP001501495">
    <property type="component" value="Unassembled WGS sequence"/>
</dbReference>
<name>A0ABP7XHN1_9ACTN</name>
<dbReference type="InterPro" id="IPR014748">
    <property type="entry name" value="Enoyl-CoA_hydra_C"/>
</dbReference>
<evidence type="ECO:0000256" key="1">
    <source>
        <dbReference type="ARBA" id="ARBA00005254"/>
    </source>
</evidence>
<evidence type="ECO:0000313" key="3">
    <source>
        <dbReference type="Proteomes" id="UP001501495"/>
    </source>
</evidence>
<keyword evidence="3" id="KW-1185">Reference proteome</keyword>
<gene>
    <name evidence="2" type="ORF">GCM10022215_17370</name>
</gene>
<reference evidence="3" key="1">
    <citation type="journal article" date="2019" name="Int. J. Syst. Evol. Microbiol.">
        <title>The Global Catalogue of Microorganisms (GCM) 10K type strain sequencing project: providing services to taxonomists for standard genome sequencing and annotation.</title>
        <authorList>
            <consortium name="The Broad Institute Genomics Platform"/>
            <consortium name="The Broad Institute Genome Sequencing Center for Infectious Disease"/>
            <person name="Wu L."/>
            <person name="Ma J."/>
        </authorList>
    </citation>
    <scope>NUCLEOTIDE SEQUENCE [LARGE SCALE GENOMIC DNA]</scope>
    <source>
        <strain evidence="3">JCM 16703</strain>
    </source>
</reference>
<dbReference type="Gene3D" id="3.90.226.10">
    <property type="entry name" value="2-enoyl-CoA Hydratase, Chain A, domain 1"/>
    <property type="match status" value="1"/>
</dbReference>
<dbReference type="Pfam" id="PF00378">
    <property type="entry name" value="ECH_1"/>
    <property type="match status" value="1"/>
</dbReference>
<dbReference type="CDD" id="cd06558">
    <property type="entry name" value="crotonase-like"/>
    <property type="match status" value="1"/>
</dbReference>
<dbReference type="PANTHER" id="PTHR43459">
    <property type="entry name" value="ENOYL-COA HYDRATASE"/>
    <property type="match status" value="1"/>
</dbReference>
<evidence type="ECO:0000313" key="2">
    <source>
        <dbReference type="EMBL" id="GAA4117095.1"/>
    </source>
</evidence>
<dbReference type="RefSeq" id="WP_344732935.1">
    <property type="nucleotide sequence ID" value="NZ_BAAAZH010000012.1"/>
</dbReference>
<comment type="similarity">
    <text evidence="1">Belongs to the enoyl-CoA hydratase/isomerase family.</text>
</comment>
<dbReference type="Gene3D" id="1.10.12.10">
    <property type="entry name" value="Lyase 2-enoyl-coa Hydratase, Chain A, domain 2"/>
    <property type="match status" value="1"/>
</dbReference>
<accession>A0ABP7XHN1</accession>
<comment type="caution">
    <text evidence="2">The sequence shown here is derived from an EMBL/GenBank/DDBJ whole genome shotgun (WGS) entry which is preliminary data.</text>
</comment>
<dbReference type="PANTHER" id="PTHR43459:SF1">
    <property type="entry name" value="EG:BACN32G11.4 PROTEIN"/>
    <property type="match status" value="1"/>
</dbReference>
<dbReference type="InterPro" id="IPR001753">
    <property type="entry name" value="Enoyl-CoA_hydra/iso"/>
</dbReference>
<organism evidence="2 3">
    <name type="scientific">Nocardioides fonticola</name>
    <dbReference type="NCBI Taxonomy" id="450363"/>
    <lineage>
        <taxon>Bacteria</taxon>
        <taxon>Bacillati</taxon>
        <taxon>Actinomycetota</taxon>
        <taxon>Actinomycetes</taxon>
        <taxon>Propionibacteriales</taxon>
        <taxon>Nocardioidaceae</taxon>
        <taxon>Nocardioides</taxon>
    </lineage>
</organism>
<dbReference type="SUPFAM" id="SSF52096">
    <property type="entry name" value="ClpP/crotonase"/>
    <property type="match status" value="1"/>
</dbReference>